<feature type="compositionally biased region" description="Low complexity" evidence="1">
    <location>
        <begin position="134"/>
        <end position="144"/>
    </location>
</feature>
<feature type="region of interest" description="Disordered" evidence="1">
    <location>
        <begin position="134"/>
        <end position="200"/>
    </location>
</feature>
<dbReference type="AlphaFoldDB" id="A0A5J9WR50"/>
<dbReference type="PANTHER" id="PTHR34964:SF12">
    <property type="entry name" value="OS12G0182000 PROTEIN"/>
    <property type="match status" value="1"/>
</dbReference>
<dbReference type="Gramene" id="TVU51252">
    <property type="protein sequence ID" value="TVU51252"/>
    <property type="gene ID" value="EJB05_02663"/>
</dbReference>
<feature type="compositionally biased region" description="Low complexity" evidence="1">
    <location>
        <begin position="83"/>
        <end position="97"/>
    </location>
</feature>
<dbReference type="EMBL" id="RWGY01000002">
    <property type="protein sequence ID" value="TVU51252.1"/>
    <property type="molecule type" value="Genomic_DNA"/>
</dbReference>
<evidence type="ECO:0000313" key="4">
    <source>
        <dbReference type="Proteomes" id="UP000324897"/>
    </source>
</evidence>
<gene>
    <name evidence="3" type="ORF">EJB05_02663</name>
</gene>
<proteinExistence type="predicted"/>
<protein>
    <submittedName>
        <fullName evidence="3">Uncharacterized protein</fullName>
    </submittedName>
</protein>
<evidence type="ECO:0000256" key="1">
    <source>
        <dbReference type="SAM" id="MobiDB-lite"/>
    </source>
</evidence>
<reference evidence="3 4" key="1">
    <citation type="journal article" date="2019" name="Sci. Rep.">
        <title>A high-quality genome of Eragrostis curvula grass provides insights into Poaceae evolution and supports new strategies to enhance forage quality.</title>
        <authorList>
            <person name="Carballo J."/>
            <person name="Santos B.A.C.M."/>
            <person name="Zappacosta D."/>
            <person name="Garbus I."/>
            <person name="Selva J.P."/>
            <person name="Gallo C.A."/>
            <person name="Diaz A."/>
            <person name="Albertini E."/>
            <person name="Caccamo M."/>
            <person name="Echenique V."/>
        </authorList>
    </citation>
    <scope>NUCLEOTIDE SEQUENCE [LARGE SCALE GENOMIC DNA]</scope>
    <source>
        <strain evidence="4">cv. Victoria</strain>
        <tissue evidence="3">Leaf</tissue>
    </source>
</reference>
<feature type="region of interest" description="Disordered" evidence="1">
    <location>
        <begin position="83"/>
        <end position="113"/>
    </location>
</feature>
<evidence type="ECO:0000256" key="2">
    <source>
        <dbReference type="SAM" id="Phobius"/>
    </source>
</evidence>
<dbReference type="Proteomes" id="UP000324897">
    <property type="component" value="Chromosome 6"/>
</dbReference>
<feature type="transmembrane region" description="Helical" evidence="2">
    <location>
        <begin position="20"/>
        <end position="44"/>
    </location>
</feature>
<keyword evidence="4" id="KW-1185">Reference proteome</keyword>
<sequence length="200" mass="20373">MGSPQKQHPDQARPPGSACVWVVAALLLLCLLAGGGCLVLYLALPPADAPQWLAPAGLSLVALPWAFWTLTCAYRCCCSSADASSSSSSSSTPATSAFAERQPSSRKSAVAPLPSSKNLKSALASVSSVSARRDWSTATGSPTTSGGGTRRVRFGEATVLGEDHASEKDDDGGGGSSVHSNESEAPLAASMQSSSVQFDT</sequence>
<keyword evidence="2" id="KW-0472">Membrane</keyword>
<name>A0A5J9WR50_9POAL</name>
<comment type="caution">
    <text evidence="3">The sequence shown here is derived from an EMBL/GenBank/DDBJ whole genome shotgun (WGS) entry which is preliminary data.</text>
</comment>
<evidence type="ECO:0000313" key="3">
    <source>
        <dbReference type="EMBL" id="TVU51252.1"/>
    </source>
</evidence>
<keyword evidence="2" id="KW-0812">Transmembrane</keyword>
<feature type="transmembrane region" description="Helical" evidence="2">
    <location>
        <begin position="51"/>
        <end position="70"/>
    </location>
</feature>
<feature type="compositionally biased region" description="Polar residues" evidence="1">
    <location>
        <begin position="190"/>
        <end position="200"/>
    </location>
</feature>
<feature type="non-terminal residue" evidence="3">
    <location>
        <position position="1"/>
    </location>
</feature>
<organism evidence="3 4">
    <name type="scientific">Eragrostis curvula</name>
    <name type="common">weeping love grass</name>
    <dbReference type="NCBI Taxonomy" id="38414"/>
    <lineage>
        <taxon>Eukaryota</taxon>
        <taxon>Viridiplantae</taxon>
        <taxon>Streptophyta</taxon>
        <taxon>Embryophyta</taxon>
        <taxon>Tracheophyta</taxon>
        <taxon>Spermatophyta</taxon>
        <taxon>Magnoliopsida</taxon>
        <taxon>Liliopsida</taxon>
        <taxon>Poales</taxon>
        <taxon>Poaceae</taxon>
        <taxon>PACMAD clade</taxon>
        <taxon>Chloridoideae</taxon>
        <taxon>Eragrostideae</taxon>
        <taxon>Eragrostidinae</taxon>
        <taxon>Eragrostis</taxon>
    </lineage>
</organism>
<dbReference type="OrthoDB" id="784693at2759"/>
<accession>A0A5J9WR50</accession>
<dbReference type="PANTHER" id="PTHR34964">
    <property type="entry name" value="MEMBRANE LIPOPROTEIN-RELATED"/>
    <property type="match status" value="1"/>
</dbReference>
<keyword evidence="2" id="KW-1133">Transmembrane helix</keyword>